<dbReference type="AlphaFoldDB" id="A0A428JM60"/>
<dbReference type="SUPFAM" id="SSF53335">
    <property type="entry name" value="S-adenosyl-L-methionine-dependent methyltransferases"/>
    <property type="match status" value="1"/>
</dbReference>
<evidence type="ECO:0000313" key="4">
    <source>
        <dbReference type="Proteomes" id="UP000280066"/>
    </source>
</evidence>
<reference evidence="3 4" key="1">
    <citation type="submission" date="2018-12" db="EMBL/GenBank/DDBJ databases">
        <authorList>
            <person name="Feng G."/>
            <person name="Zhu H."/>
        </authorList>
    </citation>
    <scope>NUCLEOTIDE SEQUENCE [LARGE SCALE GENOMIC DNA]</scope>
    <source>
        <strain evidence="3 4">9PBR-2</strain>
    </source>
</reference>
<name>A0A428JM60_9BACT</name>
<feature type="transmembrane region" description="Helical" evidence="1">
    <location>
        <begin position="21"/>
        <end position="41"/>
    </location>
</feature>
<accession>A0A428JM60</accession>
<dbReference type="Gene3D" id="3.40.50.150">
    <property type="entry name" value="Vaccinia Virus protein VP39"/>
    <property type="match status" value="1"/>
</dbReference>
<keyword evidence="1" id="KW-0812">Transmembrane</keyword>
<keyword evidence="1" id="KW-1133">Transmembrane helix</keyword>
<evidence type="ECO:0000259" key="2">
    <source>
        <dbReference type="Pfam" id="PF08241"/>
    </source>
</evidence>
<feature type="domain" description="Methyltransferase type 11" evidence="2">
    <location>
        <begin position="150"/>
        <end position="195"/>
    </location>
</feature>
<proteinExistence type="predicted"/>
<dbReference type="Proteomes" id="UP000280066">
    <property type="component" value="Unassembled WGS sequence"/>
</dbReference>
<keyword evidence="3" id="KW-0808">Transferase</keyword>
<dbReference type="GO" id="GO:0008757">
    <property type="term" value="F:S-adenosylmethionine-dependent methyltransferase activity"/>
    <property type="evidence" value="ECO:0007669"/>
    <property type="project" value="InterPro"/>
</dbReference>
<comment type="caution">
    <text evidence="3">The sequence shown here is derived from an EMBL/GenBank/DDBJ whole genome shotgun (WGS) entry which is preliminary data.</text>
</comment>
<evidence type="ECO:0000256" key="1">
    <source>
        <dbReference type="SAM" id="Phobius"/>
    </source>
</evidence>
<dbReference type="InterPro" id="IPR029063">
    <property type="entry name" value="SAM-dependent_MTases_sf"/>
</dbReference>
<keyword evidence="4" id="KW-1185">Reference proteome</keyword>
<sequence length="256" mass="28192">MGRMRKRAEGVRNIVRFNWHFYAGAGLAALLLAVGIGAASGHPAWCLGLGLALLAVLLPTVVSLLVSWYVYDISGLYEFRWLPRTAAPPQQVVNIHAGFDETSALLRQRFPGATLQVLDFYNPAEHTEISIRRARAAITPYPGTEPVRPAQLPLSTASIDLVVVMLAAHEIRHPAQRAAFLREIGRVLTPNGRAVVVEHLRDSANFMAYTVGFLHFYSRTTWLAAFELGGLQLEREHKLTPFISAFILRAANGTAT</sequence>
<dbReference type="GO" id="GO:0032259">
    <property type="term" value="P:methylation"/>
    <property type="evidence" value="ECO:0007669"/>
    <property type="project" value="UniProtKB-KW"/>
</dbReference>
<organism evidence="3 4">
    <name type="scientific">Hymenobacter metallilatus</name>
    <dbReference type="NCBI Taxonomy" id="2493666"/>
    <lineage>
        <taxon>Bacteria</taxon>
        <taxon>Pseudomonadati</taxon>
        <taxon>Bacteroidota</taxon>
        <taxon>Cytophagia</taxon>
        <taxon>Cytophagales</taxon>
        <taxon>Hymenobacteraceae</taxon>
        <taxon>Hymenobacter</taxon>
    </lineage>
</organism>
<dbReference type="InterPro" id="IPR013216">
    <property type="entry name" value="Methyltransf_11"/>
</dbReference>
<feature type="transmembrane region" description="Helical" evidence="1">
    <location>
        <begin position="47"/>
        <end position="71"/>
    </location>
</feature>
<keyword evidence="3" id="KW-0489">Methyltransferase</keyword>
<dbReference type="OrthoDB" id="9810615at2"/>
<dbReference type="Pfam" id="PF08241">
    <property type="entry name" value="Methyltransf_11"/>
    <property type="match status" value="1"/>
</dbReference>
<dbReference type="EMBL" id="RWIS01000005">
    <property type="protein sequence ID" value="RSK34033.1"/>
    <property type="molecule type" value="Genomic_DNA"/>
</dbReference>
<protein>
    <submittedName>
        <fullName evidence="3">Methyltransferase domain-containing protein</fullName>
    </submittedName>
</protein>
<evidence type="ECO:0000313" key="3">
    <source>
        <dbReference type="EMBL" id="RSK34033.1"/>
    </source>
</evidence>
<gene>
    <name evidence="3" type="ORF">EI290_10040</name>
</gene>
<keyword evidence="1" id="KW-0472">Membrane</keyword>